<dbReference type="FunFam" id="3.40.50.620:FF:000056">
    <property type="entry name" value="Leucine--tRNA ligase"/>
    <property type="match status" value="1"/>
</dbReference>
<proteinExistence type="inferred from homology"/>
<evidence type="ECO:0000259" key="13">
    <source>
        <dbReference type="Pfam" id="PF09334"/>
    </source>
</evidence>
<dbReference type="PANTHER" id="PTHR43740">
    <property type="entry name" value="LEUCYL-TRNA SYNTHETASE"/>
    <property type="match status" value="1"/>
</dbReference>
<dbReference type="InterPro" id="IPR015413">
    <property type="entry name" value="Methionyl/Leucyl_tRNA_Synth"/>
</dbReference>
<dbReference type="Gene3D" id="1.10.730.10">
    <property type="entry name" value="Isoleucyl-tRNA Synthetase, Domain 1"/>
    <property type="match status" value="1"/>
</dbReference>
<keyword evidence="2 9" id="KW-0963">Cytoplasm</keyword>
<dbReference type="GO" id="GO:0005524">
    <property type="term" value="F:ATP binding"/>
    <property type="evidence" value="ECO:0007669"/>
    <property type="project" value="UniProtKB-UniRule"/>
</dbReference>
<dbReference type="PANTHER" id="PTHR43740:SF2">
    <property type="entry name" value="LEUCINE--TRNA LIGASE, MITOCHONDRIAL"/>
    <property type="match status" value="1"/>
</dbReference>
<dbReference type="PRINTS" id="PR00985">
    <property type="entry name" value="TRNASYNTHLEU"/>
</dbReference>
<evidence type="ECO:0000256" key="8">
    <source>
        <dbReference type="ARBA" id="ARBA00047469"/>
    </source>
</evidence>
<dbReference type="EC" id="6.1.1.4" evidence="9"/>
<dbReference type="NCBIfam" id="TIGR00396">
    <property type="entry name" value="leuS_bact"/>
    <property type="match status" value="1"/>
</dbReference>
<dbReference type="InterPro" id="IPR002300">
    <property type="entry name" value="aa-tRNA-synth_Ia"/>
</dbReference>
<comment type="catalytic activity">
    <reaction evidence="8 9">
        <text>tRNA(Leu) + L-leucine + ATP = L-leucyl-tRNA(Leu) + AMP + diphosphate</text>
        <dbReference type="Rhea" id="RHEA:11688"/>
        <dbReference type="Rhea" id="RHEA-COMP:9613"/>
        <dbReference type="Rhea" id="RHEA-COMP:9622"/>
        <dbReference type="ChEBI" id="CHEBI:30616"/>
        <dbReference type="ChEBI" id="CHEBI:33019"/>
        <dbReference type="ChEBI" id="CHEBI:57427"/>
        <dbReference type="ChEBI" id="CHEBI:78442"/>
        <dbReference type="ChEBI" id="CHEBI:78494"/>
        <dbReference type="ChEBI" id="CHEBI:456215"/>
        <dbReference type="EC" id="6.1.1.4"/>
    </reaction>
</comment>
<evidence type="ECO:0000259" key="14">
    <source>
        <dbReference type="Pfam" id="PF13603"/>
    </source>
</evidence>
<evidence type="ECO:0000256" key="4">
    <source>
        <dbReference type="ARBA" id="ARBA00022741"/>
    </source>
</evidence>
<dbReference type="InterPro" id="IPR013155">
    <property type="entry name" value="M/V/L/I-tRNA-synth_anticd-bd"/>
</dbReference>
<dbReference type="InterPro" id="IPR014729">
    <property type="entry name" value="Rossmann-like_a/b/a_fold"/>
</dbReference>
<comment type="subcellular location">
    <subcellularLocation>
        <location evidence="9">Cytoplasm</location>
    </subcellularLocation>
</comment>
<feature type="domain" description="Methionyl/Valyl/Leucyl/Isoleucyl-tRNA synthetase anticodon-binding" evidence="12">
    <location>
        <begin position="672"/>
        <end position="795"/>
    </location>
</feature>
<dbReference type="CDD" id="cd00812">
    <property type="entry name" value="LeuRS_core"/>
    <property type="match status" value="1"/>
</dbReference>
<feature type="short sequence motif" description="'HIGH' region" evidence="9">
    <location>
        <begin position="43"/>
        <end position="53"/>
    </location>
</feature>
<evidence type="ECO:0000256" key="10">
    <source>
        <dbReference type="RuleBase" id="RU363035"/>
    </source>
</evidence>
<evidence type="ECO:0000313" key="16">
    <source>
        <dbReference type="Proteomes" id="UP000009374"/>
    </source>
</evidence>
<gene>
    <name evidence="9" type="primary">leuS</name>
    <name evidence="15" type="ORF">UBAL3_78920004</name>
</gene>
<dbReference type="Pfam" id="PF08264">
    <property type="entry name" value="Anticodon_1"/>
    <property type="match status" value="1"/>
</dbReference>
<dbReference type="SUPFAM" id="SSF50677">
    <property type="entry name" value="ValRS/IleRS/LeuRS editing domain"/>
    <property type="match status" value="1"/>
</dbReference>
<keyword evidence="6 9" id="KW-0648">Protein biosynthesis</keyword>
<protein>
    <recommendedName>
        <fullName evidence="9">Leucine--tRNA ligase</fullName>
        <ecNumber evidence="9">6.1.1.4</ecNumber>
    </recommendedName>
    <alternativeName>
        <fullName evidence="9">Leucyl-tRNA synthetase</fullName>
        <shortName evidence="9">LeuRS</shortName>
    </alternativeName>
</protein>
<dbReference type="InterPro" id="IPR009080">
    <property type="entry name" value="tRNAsynth_Ia_anticodon-bd"/>
</dbReference>
<comment type="similarity">
    <text evidence="1 9 10">Belongs to the class-I aminoacyl-tRNA synthetase family.</text>
</comment>
<feature type="domain" description="Leucyl-tRNA synthetase editing" evidence="14">
    <location>
        <begin position="223"/>
        <end position="413"/>
    </location>
</feature>
<dbReference type="InterPro" id="IPR001412">
    <property type="entry name" value="aa-tRNA-synth_I_CS"/>
</dbReference>
<evidence type="ECO:0000256" key="1">
    <source>
        <dbReference type="ARBA" id="ARBA00005594"/>
    </source>
</evidence>
<evidence type="ECO:0000256" key="6">
    <source>
        <dbReference type="ARBA" id="ARBA00022917"/>
    </source>
</evidence>
<dbReference type="GO" id="GO:0006429">
    <property type="term" value="P:leucyl-tRNA aminoacylation"/>
    <property type="evidence" value="ECO:0007669"/>
    <property type="project" value="UniProtKB-UniRule"/>
</dbReference>
<dbReference type="SUPFAM" id="SSF47323">
    <property type="entry name" value="Anticodon-binding domain of a subclass of class I aminoacyl-tRNA synthetases"/>
    <property type="match status" value="1"/>
</dbReference>
<feature type="domain" description="Aminoacyl-tRNA synthetase class Ia" evidence="11">
    <location>
        <begin position="427"/>
        <end position="628"/>
    </location>
</feature>
<dbReference type="Proteomes" id="UP000009374">
    <property type="component" value="Unassembled WGS sequence"/>
</dbReference>
<dbReference type="FunFam" id="1.10.730.10:FF:000002">
    <property type="entry name" value="Leucine--tRNA ligase"/>
    <property type="match status" value="1"/>
</dbReference>
<feature type="short sequence motif" description="'KMSKS' region" evidence="9">
    <location>
        <begin position="588"/>
        <end position="592"/>
    </location>
</feature>
<evidence type="ECO:0000259" key="12">
    <source>
        <dbReference type="Pfam" id="PF08264"/>
    </source>
</evidence>
<dbReference type="GO" id="GO:0005829">
    <property type="term" value="C:cytosol"/>
    <property type="evidence" value="ECO:0007669"/>
    <property type="project" value="TreeGrafter"/>
</dbReference>
<reference evidence="15 16" key="1">
    <citation type="journal article" date="2009" name="Appl. Environ. Microbiol.">
        <title>Community genomic and proteomic analyses of chemoautotrophic iron-oxidizing "Leptospirillum rubarum" (Group II) and "Leptospirillum ferrodiazotrophum" (Group III) bacteria in acid mine drainage biofilms.</title>
        <authorList>
            <person name="Goltsman D.S."/>
            <person name="Denef V.J."/>
            <person name="Singer S.W."/>
            <person name="VerBerkmoes N.C."/>
            <person name="Lefsrud M."/>
            <person name="Mueller R.S."/>
            <person name="Dick G.J."/>
            <person name="Sun C.L."/>
            <person name="Wheeler K.E."/>
            <person name="Zemla A."/>
            <person name="Baker B.J."/>
            <person name="Hauser L."/>
            <person name="Land M."/>
            <person name="Shah M.B."/>
            <person name="Thelen M.P."/>
            <person name="Hettich R.L."/>
            <person name="Banfield J.F."/>
        </authorList>
    </citation>
    <scope>NUCLEOTIDE SEQUENCE [LARGE SCALE GENOMIC DNA]</scope>
</reference>
<organism evidence="15 16">
    <name type="scientific">Leptospirillum ferrodiazotrophum</name>
    <dbReference type="NCBI Taxonomy" id="412449"/>
    <lineage>
        <taxon>Bacteria</taxon>
        <taxon>Pseudomonadati</taxon>
        <taxon>Nitrospirota</taxon>
        <taxon>Nitrospiria</taxon>
        <taxon>Nitrospirales</taxon>
        <taxon>Nitrospiraceae</taxon>
        <taxon>Leptospirillum</taxon>
    </lineage>
</organism>
<keyword evidence="7 9" id="KW-0030">Aminoacyl-tRNA synthetase</keyword>
<dbReference type="FunFam" id="3.40.50.620:FF:000003">
    <property type="entry name" value="Leucine--tRNA ligase"/>
    <property type="match status" value="1"/>
</dbReference>
<evidence type="ECO:0000313" key="15">
    <source>
        <dbReference type="EMBL" id="EES53414.1"/>
    </source>
</evidence>
<dbReference type="InterPro" id="IPR002302">
    <property type="entry name" value="Leu-tRNA-ligase"/>
</dbReference>
<feature type="binding site" evidence="9">
    <location>
        <position position="591"/>
    </location>
    <ligand>
        <name>ATP</name>
        <dbReference type="ChEBI" id="CHEBI:30616"/>
    </ligand>
</feature>
<evidence type="ECO:0000259" key="11">
    <source>
        <dbReference type="Pfam" id="PF00133"/>
    </source>
</evidence>
<keyword evidence="3 9" id="KW-0436">Ligase</keyword>
<dbReference type="Gene3D" id="3.40.50.620">
    <property type="entry name" value="HUPs"/>
    <property type="match status" value="2"/>
</dbReference>
<dbReference type="PROSITE" id="PS00178">
    <property type="entry name" value="AA_TRNA_LIGASE_I"/>
    <property type="match status" value="1"/>
</dbReference>
<dbReference type="SUPFAM" id="SSF52374">
    <property type="entry name" value="Nucleotidylyl transferase"/>
    <property type="match status" value="1"/>
</dbReference>
<feature type="domain" description="Methionyl/Leucyl tRNA synthetase" evidence="13">
    <location>
        <begin position="42"/>
        <end position="176"/>
    </location>
</feature>
<dbReference type="Gene3D" id="3.10.20.590">
    <property type="match status" value="1"/>
</dbReference>
<evidence type="ECO:0000256" key="2">
    <source>
        <dbReference type="ARBA" id="ARBA00022490"/>
    </source>
</evidence>
<dbReference type="HAMAP" id="MF_00049_B">
    <property type="entry name" value="Leu_tRNA_synth_B"/>
    <property type="match status" value="1"/>
</dbReference>
<dbReference type="GO" id="GO:0004823">
    <property type="term" value="F:leucine-tRNA ligase activity"/>
    <property type="evidence" value="ECO:0007669"/>
    <property type="project" value="UniProtKB-UniRule"/>
</dbReference>
<dbReference type="InterPro" id="IPR025709">
    <property type="entry name" value="Leu_tRNA-synth_edit"/>
</dbReference>
<accession>C6HV40</accession>
<dbReference type="Pfam" id="PF13603">
    <property type="entry name" value="tRNA-synt_1_2"/>
    <property type="match status" value="1"/>
</dbReference>
<dbReference type="CDD" id="cd07958">
    <property type="entry name" value="Anticodon_Ia_Leu_BEm"/>
    <property type="match status" value="1"/>
</dbReference>
<dbReference type="GO" id="GO:0002161">
    <property type="term" value="F:aminoacyl-tRNA deacylase activity"/>
    <property type="evidence" value="ECO:0007669"/>
    <property type="project" value="InterPro"/>
</dbReference>
<keyword evidence="4 9" id="KW-0547">Nucleotide-binding</keyword>
<sequence length="837" mass="94288">MSDPLYPFDDIEKTVQNRWKSDKAFSTRADRTKPKYYCLEMFPYPSGRIHMGHVRNYSIGDAIARYKRMRGYNVLHPMGWDAFGLPAENAAILRGIHPAEWTESNIAHMKEQLQRLGLSYDWDREVATCSPSYYRWNQWFFLKLLEKGLAYRKEALLNWCDSCATVLANEQVEDGRCWRCGSQVILRTMNQWFLRITDYARDLMAGLSSLEGWPERVRTMQANWISPSTGAEITFEVDPLSLDERAAPLRLKVFTTRADTLFGVTFVTIAPEHPEMDLLLEGSPQEKQARNFIEETLRKRTKENREEPEKEGVFTGRMVRHPLTGEKIPLWIGNFVVASYGTGVVMGVPAHDQRDFEFARKYGLPIKKVIAPNGEIQGGADQAMTEDGTLFASERFDGMASETARREITKELESRKLGQPRETFRLRDWGISRQRYWGTPIPVIHCPHCGIVPVPEEDLPVLLPRDVHFSGKGGSPLGDHPSFSSVPCPACKETARRETDTMDTFIDSSWYFLRFAGGAPEGAAPFVPEDLSYWLPVDQYIGGVEHAILHLLYSRFFTRVLYDLGLSPVQEPFSTLLTQGMVLKDGAKMSKSKGNVVDPDHLIAQYGADTVRLFTLFSAPPDKDLSWDDKAVEGAYRFLGRLYGRVNALLEEFPQANNDSPGKELTSEATALRSKIHETIVRVTTDLDSHAQLNTAIAALMELLNALGSYQALSGEPDAVRGPLLREGYLTLLTLLSPFAPHIAHHLGERLGIDRIDALNWPVADPKALVKETVSFVLQVNGKLRTTVTLSPGSSQDEVEREARKDEKVLRALEGQTVIKRIFVPGKLLNLVVRPSS</sequence>
<dbReference type="EMBL" id="GG693862">
    <property type="protein sequence ID" value="EES53414.1"/>
    <property type="molecule type" value="Genomic_DNA"/>
</dbReference>
<dbReference type="AlphaFoldDB" id="C6HV40"/>
<evidence type="ECO:0000256" key="5">
    <source>
        <dbReference type="ARBA" id="ARBA00022840"/>
    </source>
</evidence>
<evidence type="ECO:0000256" key="7">
    <source>
        <dbReference type="ARBA" id="ARBA00023146"/>
    </source>
</evidence>
<dbReference type="InterPro" id="IPR009008">
    <property type="entry name" value="Val/Leu/Ile-tRNA-synth_edit"/>
</dbReference>
<dbReference type="Pfam" id="PF00133">
    <property type="entry name" value="tRNA-synt_1"/>
    <property type="match status" value="1"/>
</dbReference>
<dbReference type="Pfam" id="PF09334">
    <property type="entry name" value="tRNA-synt_1g"/>
    <property type="match status" value="1"/>
</dbReference>
<keyword evidence="5 9" id="KW-0067">ATP-binding</keyword>
<keyword evidence="16" id="KW-1185">Reference proteome</keyword>
<name>C6HV40_9BACT</name>
<evidence type="ECO:0000256" key="3">
    <source>
        <dbReference type="ARBA" id="ARBA00022598"/>
    </source>
</evidence>
<evidence type="ECO:0000256" key="9">
    <source>
        <dbReference type="HAMAP-Rule" id="MF_00049"/>
    </source>
</evidence>